<reference evidence="3 4" key="1">
    <citation type="submission" date="2016-01" db="EMBL/GenBank/DDBJ databases">
        <title>Biosynthesis of antibiotic leucinostatins and their inhibition on Phytophthora in bio-control Purpureocillium lilacinum.</title>
        <authorList>
            <person name="Wang G."/>
            <person name="Liu Z."/>
            <person name="Lin R."/>
            <person name="Li E."/>
            <person name="Mao Z."/>
            <person name="Ling J."/>
            <person name="Yin W."/>
            <person name="Xie B."/>
        </authorList>
    </citation>
    <scope>NUCLEOTIDE SEQUENCE [LARGE SCALE GENOMIC DNA]</scope>
    <source>
        <strain evidence="3">PLBJ-1</strain>
    </source>
</reference>
<feature type="region of interest" description="Disordered" evidence="1">
    <location>
        <begin position="1"/>
        <end position="48"/>
    </location>
</feature>
<evidence type="ECO:0000313" key="3">
    <source>
        <dbReference type="EMBL" id="OAQ87511.1"/>
    </source>
</evidence>
<dbReference type="AlphaFoldDB" id="A0A179HD67"/>
<feature type="compositionally biased region" description="Polar residues" evidence="1">
    <location>
        <begin position="36"/>
        <end position="48"/>
    </location>
</feature>
<dbReference type="EMBL" id="LSBH01000001">
    <property type="protein sequence ID" value="OAQ87511.1"/>
    <property type="molecule type" value="Genomic_DNA"/>
</dbReference>
<feature type="compositionally biased region" description="Low complexity" evidence="1">
    <location>
        <begin position="660"/>
        <end position="676"/>
    </location>
</feature>
<dbReference type="Pfam" id="PF14661">
    <property type="entry name" value="HAUS6_N"/>
    <property type="match status" value="1"/>
</dbReference>
<feature type="compositionally biased region" description="Low complexity" evidence="1">
    <location>
        <begin position="1"/>
        <end position="25"/>
    </location>
</feature>
<feature type="compositionally biased region" description="Basic and acidic residues" evidence="1">
    <location>
        <begin position="491"/>
        <end position="500"/>
    </location>
</feature>
<protein>
    <recommendedName>
        <fullName evidence="2">HAUS augmin-like complex subunit 6 N-terminal domain-containing protein</fullName>
    </recommendedName>
</protein>
<feature type="compositionally biased region" description="Acidic residues" evidence="1">
    <location>
        <begin position="470"/>
        <end position="490"/>
    </location>
</feature>
<dbReference type="Proteomes" id="UP000078240">
    <property type="component" value="Unassembled WGS sequence"/>
</dbReference>
<feature type="compositionally biased region" description="Polar residues" evidence="1">
    <location>
        <begin position="606"/>
        <end position="627"/>
    </location>
</feature>
<evidence type="ECO:0000256" key="1">
    <source>
        <dbReference type="SAM" id="MobiDB-lite"/>
    </source>
</evidence>
<feature type="compositionally biased region" description="Basic and acidic residues" evidence="1">
    <location>
        <begin position="719"/>
        <end position="730"/>
    </location>
</feature>
<dbReference type="InterPro" id="IPR028163">
    <property type="entry name" value="HAUS_6_N"/>
</dbReference>
<organism evidence="3 4">
    <name type="scientific">Purpureocillium lilacinum</name>
    <name type="common">Paecilomyces lilacinus</name>
    <dbReference type="NCBI Taxonomy" id="33203"/>
    <lineage>
        <taxon>Eukaryota</taxon>
        <taxon>Fungi</taxon>
        <taxon>Dikarya</taxon>
        <taxon>Ascomycota</taxon>
        <taxon>Pezizomycotina</taxon>
        <taxon>Sordariomycetes</taxon>
        <taxon>Hypocreomycetidae</taxon>
        <taxon>Hypocreales</taxon>
        <taxon>Ophiocordycipitaceae</taxon>
        <taxon>Purpureocillium</taxon>
    </lineage>
</organism>
<name>A0A179HD67_PURLI</name>
<sequence length="800" mass="88030">MAAVQRTRPAAAPPSSRVPANSSRPLQHRAQAPAATGSSSSRASHGTGPSSVSVFLTNLRLLDLDLLPDWPGITAETFATTGASVQGQKRRIHCVEWALFRLFSLWDPEEAANKLKPFFPPLDQIQSLNLRAALLRALENAKKNGVLGRDSVIRKTMLDECKGERLEEALAVFSTAVLKLVTANEVQAGRAYPAAALELALQERGYSTDNTQLKMLSLAHRASIRQLLETKTAAKSRYADFADLLSVKERGVARRNEVLLAKQRRGADGEAALSDTALEETRRMVRGNWTGNEKWMSALLLGDSAPEASHPSGLFAMPMDRVWRRVEQGRLSEIEKEDGGLLNQLDGRVNVLRERLARWQALRVGMSGGQQGQHSTASPSKRRAQADKRKATKGIDLQFGKHWDIQISGPGAMRGVRNITQREQPMLDEYRDLVDGLRDELKKIRGNAEGTKVTSFLARPQHGPPHMNDDESEGEDDVSEMSDLDEEAAEAEARREEPPIARRLPVKSHLPGAPGPDHATAYESSKLPELPIKSAHELLDHDEEPLDASRRRSLWDSSPPSSPSPSKRSPTRRTVEADSRRRAVPLGDGPSKRNGPDQELPPTVPSPTQQLADQILESMNNASPSPTKRSKPRHTLSLAQRTRLSMARTNPFLDGELDDPAPALSSNPNPAGPASLGTGPCAKKPSPPIPEANEPPQEHETGNEDDLVARTRRSMAGLEKAKQKAQLERRRSLRRSKLPPPRREGSLFPKLSEEPEAGDDTLALTEELMREEDMEAVFRSRPKIKASPMGSPTKMDDEWP</sequence>
<accession>A0A179HD67</accession>
<proteinExistence type="predicted"/>
<feature type="region of interest" description="Disordered" evidence="1">
    <location>
        <begin position="452"/>
        <end position="800"/>
    </location>
</feature>
<evidence type="ECO:0000313" key="4">
    <source>
        <dbReference type="Proteomes" id="UP000078240"/>
    </source>
</evidence>
<feature type="domain" description="HAUS augmin-like complex subunit 6 N-terminal" evidence="2">
    <location>
        <begin position="55"/>
        <end position="290"/>
    </location>
</feature>
<comment type="caution">
    <text evidence="3">The sequence shown here is derived from an EMBL/GenBank/DDBJ whole genome shotgun (WGS) entry which is preliminary data.</text>
</comment>
<gene>
    <name evidence="3" type="ORF">VFPBJ_01551</name>
</gene>
<feature type="compositionally biased region" description="Low complexity" evidence="1">
    <location>
        <begin position="555"/>
        <end position="568"/>
    </location>
</feature>
<evidence type="ECO:0000259" key="2">
    <source>
        <dbReference type="Pfam" id="PF14661"/>
    </source>
</evidence>
<feature type="region of interest" description="Disordered" evidence="1">
    <location>
        <begin position="365"/>
        <end position="391"/>
    </location>
</feature>